<accession>B9RZB5</accession>
<evidence type="ECO:0000313" key="1">
    <source>
        <dbReference type="EMBL" id="EEF43295.1"/>
    </source>
</evidence>
<proteinExistence type="predicted"/>
<dbReference type="Proteomes" id="UP000008311">
    <property type="component" value="Unassembled WGS sequence"/>
</dbReference>
<dbReference type="AlphaFoldDB" id="B9RZB5"/>
<protein>
    <submittedName>
        <fullName evidence="1">Uncharacterized protein</fullName>
    </submittedName>
</protein>
<name>B9RZB5_RICCO</name>
<reference evidence="2" key="1">
    <citation type="journal article" date="2010" name="Nat. Biotechnol.">
        <title>Draft genome sequence of the oilseed species Ricinus communis.</title>
        <authorList>
            <person name="Chan A.P."/>
            <person name="Crabtree J."/>
            <person name="Zhao Q."/>
            <person name="Lorenzi H."/>
            <person name="Orvis J."/>
            <person name="Puiu D."/>
            <person name="Melake-Berhan A."/>
            <person name="Jones K.M."/>
            <person name="Redman J."/>
            <person name="Chen G."/>
            <person name="Cahoon E.B."/>
            <person name="Gedil M."/>
            <person name="Stanke M."/>
            <person name="Haas B.J."/>
            <person name="Wortman J.R."/>
            <person name="Fraser-Liggett C.M."/>
            <person name="Ravel J."/>
            <person name="Rabinowicz P.D."/>
        </authorList>
    </citation>
    <scope>NUCLEOTIDE SEQUENCE [LARGE SCALE GENOMIC DNA]</scope>
    <source>
        <strain evidence="2">cv. Hale</strain>
    </source>
</reference>
<evidence type="ECO:0000313" key="2">
    <source>
        <dbReference type="Proteomes" id="UP000008311"/>
    </source>
</evidence>
<keyword evidence="2" id="KW-1185">Reference proteome</keyword>
<dbReference type="InParanoid" id="B9RZB5"/>
<organism evidence="1 2">
    <name type="scientific">Ricinus communis</name>
    <name type="common">Castor bean</name>
    <dbReference type="NCBI Taxonomy" id="3988"/>
    <lineage>
        <taxon>Eukaryota</taxon>
        <taxon>Viridiplantae</taxon>
        <taxon>Streptophyta</taxon>
        <taxon>Embryophyta</taxon>
        <taxon>Tracheophyta</taxon>
        <taxon>Spermatophyta</taxon>
        <taxon>Magnoliopsida</taxon>
        <taxon>eudicotyledons</taxon>
        <taxon>Gunneridae</taxon>
        <taxon>Pentapetalae</taxon>
        <taxon>rosids</taxon>
        <taxon>fabids</taxon>
        <taxon>Malpighiales</taxon>
        <taxon>Euphorbiaceae</taxon>
        <taxon>Acalyphoideae</taxon>
        <taxon>Acalypheae</taxon>
        <taxon>Ricinus</taxon>
    </lineage>
</organism>
<sequence length="59" mass="7212">MQHKWQQQRLQILLQGLANKCMPFPFKCHWRTSERDASLGKDCHIRQRWIMCLTNQDTR</sequence>
<gene>
    <name evidence="1" type="ORF">RCOM_0937530</name>
</gene>
<dbReference type="EMBL" id="EQ973834">
    <property type="protein sequence ID" value="EEF43295.1"/>
    <property type="molecule type" value="Genomic_DNA"/>
</dbReference>